<name>A0A142W2C4_9SPHN</name>
<protein>
    <submittedName>
        <fullName evidence="1">Uncharacterized protein</fullName>
    </submittedName>
</protein>
<evidence type="ECO:0000313" key="1">
    <source>
        <dbReference type="EMBL" id="AMU96129.1"/>
    </source>
</evidence>
<sequence>MRHYQLVLLEGGEADPRRIEFRADDPYQAFQAALNERGSSEVELWDGEKLLVRMSKTEANLWKLHGAAPDRANAPPSFHPPTAAG</sequence>
<reference evidence="2" key="1">
    <citation type="submission" date="2015-11" db="EMBL/GenBank/DDBJ databases">
        <title>Complete genome sequence of a polyethylene glycol-degrading strain Sphingopyxis terrae strain 203-1 (NBRC 15098).</title>
        <authorList>
            <person name="Yoshiyuki O."/>
            <person name="Shouta N."/>
            <person name="Nagata Y."/>
            <person name="Numata M."/>
            <person name="Tsuchikane K."/>
            <person name="Hosoyama A."/>
            <person name="Yamazoe A."/>
            <person name="Tsuda M."/>
            <person name="Fujita N."/>
            <person name="Kawai F."/>
        </authorList>
    </citation>
    <scope>NUCLEOTIDE SEQUENCE [LARGE SCALE GENOMIC DNA]</scope>
    <source>
        <strain evidence="2">203-1</strain>
    </source>
</reference>
<organism evidence="1 2">
    <name type="scientific">Sphingopyxis terrae subsp. terrae NBRC 15098</name>
    <dbReference type="NCBI Taxonomy" id="1219058"/>
    <lineage>
        <taxon>Bacteria</taxon>
        <taxon>Pseudomonadati</taxon>
        <taxon>Pseudomonadota</taxon>
        <taxon>Alphaproteobacteria</taxon>
        <taxon>Sphingomonadales</taxon>
        <taxon>Sphingomonadaceae</taxon>
        <taxon>Sphingopyxis</taxon>
    </lineage>
</organism>
<accession>A0A142W2C4</accession>
<evidence type="ECO:0000313" key="2">
    <source>
        <dbReference type="Proteomes" id="UP000076234"/>
    </source>
</evidence>
<dbReference type="Proteomes" id="UP000076234">
    <property type="component" value="Chromosome"/>
</dbReference>
<reference evidence="1 2" key="2">
    <citation type="journal article" date="2016" name="Genome Announc.">
        <title>Complete Genome Sequence of Sphingopyxis terrae Strain 203-1 (NBRC 111660), a Polyethylene Glycol Degrader.</title>
        <authorList>
            <person name="Ohtsubo Y."/>
            <person name="Nonoyama S."/>
            <person name="Nagata Y."/>
            <person name="Numata M."/>
            <person name="Tsuchikane K."/>
            <person name="Hosoyama A."/>
            <person name="Yamazoe A."/>
            <person name="Tsuda M."/>
            <person name="Fujita N."/>
            <person name="Kawai F."/>
        </authorList>
    </citation>
    <scope>NUCLEOTIDE SEQUENCE [LARGE SCALE GENOMIC DNA]</scope>
    <source>
        <strain evidence="1 2">203-1</strain>
    </source>
</reference>
<proteinExistence type="predicted"/>
<dbReference type="AlphaFoldDB" id="A0A142W2C4"/>
<dbReference type="STRING" id="1219058.AOA14_16100"/>
<dbReference type="RefSeq" id="WP_202988298.1">
    <property type="nucleotide sequence ID" value="NZ_CP013342.1"/>
</dbReference>
<gene>
    <name evidence="1" type="ORF">AOA14_16100</name>
</gene>
<dbReference type="KEGG" id="ster:AOA14_16100"/>
<dbReference type="EMBL" id="CP013342">
    <property type="protein sequence ID" value="AMU96129.1"/>
    <property type="molecule type" value="Genomic_DNA"/>
</dbReference>